<feature type="transmembrane region" description="Helical" evidence="1">
    <location>
        <begin position="149"/>
        <end position="168"/>
    </location>
</feature>
<feature type="transmembrane region" description="Helical" evidence="1">
    <location>
        <begin position="119"/>
        <end position="137"/>
    </location>
</feature>
<feature type="transmembrane region" description="Helical" evidence="1">
    <location>
        <begin position="25"/>
        <end position="47"/>
    </location>
</feature>
<accession>A0ABZ2RMI0</accession>
<dbReference type="EMBL" id="CP148066">
    <property type="protein sequence ID" value="WXL28260.1"/>
    <property type="molecule type" value="Genomic_DNA"/>
</dbReference>
<evidence type="ECO:0000256" key="1">
    <source>
        <dbReference type="SAM" id="Phobius"/>
    </source>
</evidence>
<keyword evidence="3" id="KW-1185">Reference proteome</keyword>
<dbReference type="RefSeq" id="WP_205498182.1">
    <property type="nucleotide sequence ID" value="NZ_CP148066.1"/>
</dbReference>
<keyword evidence="1" id="KW-0812">Transmembrane</keyword>
<sequence length="312" mass="36809">MFPFLENVPTKEELMKDEKSKIRPYFVLYFIIILIGFGLALFSAIYITVEKEFYIDKISIFLQDQKNYSAQLTPENQWRYSLSTSWVFVLLLTVVIFFYVKNWMQSMKKKNFNEFSSGFYLGLFSVSFIFFVFNWQVFKQISIIGSNDLSGIALVCSMVLLSLAYFVFGRKCAKISKQFRLAEAAQKQKEFQEFIVKNQQNQNTDQQFPFFPFQTQPQNTVNNEQQSAEFQQKNSASQYSSEEQELFNEYPPLKDSKYWKKLKDISREDLLKMASMLNIFEPENMSDLKLKAKIAMIYIEKDNQQKGKEDVN</sequence>
<reference evidence="2" key="1">
    <citation type="submission" date="2024-03" db="EMBL/GenBank/DDBJ databases">
        <title>Complete genome sequence of Mycoplasma gypis type strain B1/T1.</title>
        <authorList>
            <person name="Spergser J."/>
        </authorList>
    </citation>
    <scope>NUCLEOTIDE SEQUENCE [LARGE SCALE GENOMIC DNA]</scope>
    <source>
        <strain evidence="2">B1/T1</strain>
    </source>
</reference>
<name>A0ABZ2RMI0_9BACT</name>
<dbReference type="Proteomes" id="UP001460679">
    <property type="component" value="Chromosome"/>
</dbReference>
<evidence type="ECO:0008006" key="4">
    <source>
        <dbReference type="Google" id="ProtNLM"/>
    </source>
</evidence>
<evidence type="ECO:0000313" key="2">
    <source>
        <dbReference type="EMBL" id="WXL28260.1"/>
    </source>
</evidence>
<keyword evidence="1" id="KW-0472">Membrane</keyword>
<organism evidence="2 3">
    <name type="scientific">[Mycoplasma] gypis</name>
    <dbReference type="NCBI Taxonomy" id="92404"/>
    <lineage>
        <taxon>Bacteria</taxon>
        <taxon>Bacillati</taxon>
        <taxon>Mycoplasmatota</taxon>
        <taxon>Mycoplasmoidales</taxon>
        <taxon>Metamycoplasmataceae</taxon>
        <taxon>Metamycoplasma</taxon>
    </lineage>
</organism>
<feature type="transmembrane region" description="Helical" evidence="1">
    <location>
        <begin position="78"/>
        <end position="99"/>
    </location>
</feature>
<gene>
    <name evidence="2" type="ORF">WG616_02735</name>
</gene>
<proteinExistence type="predicted"/>
<evidence type="ECO:0000313" key="3">
    <source>
        <dbReference type="Proteomes" id="UP001460679"/>
    </source>
</evidence>
<protein>
    <recommendedName>
        <fullName evidence="4">Transmembrane protein</fullName>
    </recommendedName>
</protein>
<keyword evidence="1" id="KW-1133">Transmembrane helix</keyword>